<feature type="domain" description="Methyltransferase FkbM" evidence="1">
    <location>
        <begin position="71"/>
        <end position="218"/>
    </location>
</feature>
<dbReference type="InterPro" id="IPR006342">
    <property type="entry name" value="FkbM_mtfrase"/>
</dbReference>
<evidence type="ECO:0000259" key="1">
    <source>
        <dbReference type="Pfam" id="PF05050"/>
    </source>
</evidence>
<keyword evidence="2" id="KW-0808">Transferase</keyword>
<dbReference type="Pfam" id="PF05050">
    <property type="entry name" value="Methyltransf_21"/>
    <property type="match status" value="1"/>
</dbReference>
<dbReference type="RefSeq" id="WP_130020463.1">
    <property type="nucleotide sequence ID" value="NZ_SEWF01000009.1"/>
</dbReference>
<protein>
    <submittedName>
        <fullName evidence="2">FkbM family methyltransferase</fullName>
    </submittedName>
</protein>
<accession>A0A4Q5M1S6</accession>
<dbReference type="EMBL" id="SEWF01000009">
    <property type="protein sequence ID" value="RYU96172.1"/>
    <property type="molecule type" value="Genomic_DNA"/>
</dbReference>
<gene>
    <name evidence="2" type="ORF">EWM59_08155</name>
</gene>
<keyword evidence="2" id="KW-0489">Methyltransferase</keyword>
<dbReference type="OrthoDB" id="930965at2"/>
<reference evidence="2 3" key="1">
    <citation type="submission" date="2019-02" db="EMBL/GenBank/DDBJ databases">
        <title>Bacterial novel species Emticicia sp. 17J42-9 isolated from soil.</title>
        <authorList>
            <person name="Jung H.-Y."/>
        </authorList>
    </citation>
    <scope>NUCLEOTIDE SEQUENCE [LARGE SCALE GENOMIC DNA]</scope>
    <source>
        <strain evidence="2 3">17J42-9</strain>
    </source>
</reference>
<evidence type="ECO:0000313" key="2">
    <source>
        <dbReference type="EMBL" id="RYU96172.1"/>
    </source>
</evidence>
<dbReference type="AlphaFoldDB" id="A0A4Q5M1S6"/>
<keyword evidence="3" id="KW-1185">Reference proteome</keyword>
<organism evidence="2 3">
    <name type="scientific">Emticicia agri</name>
    <dbReference type="NCBI Taxonomy" id="2492393"/>
    <lineage>
        <taxon>Bacteria</taxon>
        <taxon>Pseudomonadati</taxon>
        <taxon>Bacteroidota</taxon>
        <taxon>Cytophagia</taxon>
        <taxon>Cytophagales</taxon>
        <taxon>Leadbetterellaceae</taxon>
        <taxon>Emticicia</taxon>
    </lineage>
</organism>
<dbReference type="InterPro" id="IPR052514">
    <property type="entry name" value="SAM-dependent_MTase"/>
</dbReference>
<dbReference type="PANTHER" id="PTHR34203:SF15">
    <property type="entry name" value="SLL1173 PROTEIN"/>
    <property type="match status" value="1"/>
</dbReference>
<proteinExistence type="predicted"/>
<sequence>MFSYLKRKFEKHKIKTTFKEYGHRVDVYDLPEFGKVSFAKWENPLEAEKHLTQGQVDFYKKILKKGDFIIDIGAHIGDSTIPMALAVGKEGTVLGFDPNPYIYKILEKNASLNKELTNIIPLQFAITTHDGDFFYSSSEATYNNGGIAETQQNRHGKYGLNEKVHGVNLEDFLNKNFKEKIDKLTLIKIDTEGYDIEILKSILPFVKKHKPNIIFECFPKLSKAERYSLFDLVADLGYDLYYVEAFDANTKKQLIKRENMTDWKHFDILAIPKN</sequence>
<dbReference type="PANTHER" id="PTHR34203">
    <property type="entry name" value="METHYLTRANSFERASE, FKBM FAMILY PROTEIN"/>
    <property type="match status" value="1"/>
</dbReference>
<dbReference type="GO" id="GO:0008168">
    <property type="term" value="F:methyltransferase activity"/>
    <property type="evidence" value="ECO:0007669"/>
    <property type="project" value="UniProtKB-KW"/>
</dbReference>
<evidence type="ECO:0000313" key="3">
    <source>
        <dbReference type="Proteomes" id="UP000293162"/>
    </source>
</evidence>
<dbReference type="SUPFAM" id="SSF53335">
    <property type="entry name" value="S-adenosyl-L-methionine-dependent methyltransferases"/>
    <property type="match status" value="1"/>
</dbReference>
<dbReference type="Proteomes" id="UP000293162">
    <property type="component" value="Unassembled WGS sequence"/>
</dbReference>
<dbReference type="Gene3D" id="3.40.50.150">
    <property type="entry name" value="Vaccinia Virus protein VP39"/>
    <property type="match status" value="1"/>
</dbReference>
<dbReference type="InterPro" id="IPR029063">
    <property type="entry name" value="SAM-dependent_MTases_sf"/>
</dbReference>
<comment type="caution">
    <text evidence="2">The sequence shown here is derived from an EMBL/GenBank/DDBJ whole genome shotgun (WGS) entry which is preliminary data.</text>
</comment>
<dbReference type="NCBIfam" id="TIGR01444">
    <property type="entry name" value="fkbM_fam"/>
    <property type="match status" value="1"/>
</dbReference>
<name>A0A4Q5M1S6_9BACT</name>
<dbReference type="GO" id="GO:0032259">
    <property type="term" value="P:methylation"/>
    <property type="evidence" value="ECO:0007669"/>
    <property type="project" value="UniProtKB-KW"/>
</dbReference>